<evidence type="ECO:0000313" key="4">
    <source>
        <dbReference type="Proteomes" id="UP000252985"/>
    </source>
</evidence>
<sequence length="255" mass="26822">MTLGLVSLLPRATRRSLVFDYAAPTLPTAFASAFVHLDPVHLLVNVVLYALLAATSLALDLASGHRRRFYTAFPTFVLVFPVVLSYLNLAVPRSATTLGFSGVAMAFVGYLPLALADYLDARFGIGPATQLAPALFLSSLALVAVLSVRSAFALVGDRATLLALAASLGALRYALVVAERSDLRARCRRLLGTPGAVELTAVAAALVFAVPFVAFPASPERGAGVLNLYSHLLGYALGFLVPFVTVSARRFVAGS</sequence>
<keyword evidence="1" id="KW-0812">Transmembrane</keyword>
<organism evidence="3 4">
    <name type="scientific">Haloplanus rubicundus</name>
    <dbReference type="NCBI Taxonomy" id="1547898"/>
    <lineage>
        <taxon>Archaea</taxon>
        <taxon>Methanobacteriati</taxon>
        <taxon>Methanobacteriota</taxon>
        <taxon>Stenosarchaea group</taxon>
        <taxon>Halobacteria</taxon>
        <taxon>Halobacteriales</taxon>
        <taxon>Haloferacaceae</taxon>
        <taxon>Haloplanus</taxon>
    </lineage>
</organism>
<feature type="transmembrane region" description="Helical" evidence="1">
    <location>
        <begin position="42"/>
        <end position="62"/>
    </location>
</feature>
<feature type="transmembrane region" description="Helical" evidence="1">
    <location>
        <begin position="69"/>
        <end position="87"/>
    </location>
</feature>
<gene>
    <name evidence="3" type="ORF">DU484_08240</name>
    <name evidence="2" type="ORF">DU500_08280</name>
</gene>
<feature type="transmembrane region" description="Helical" evidence="1">
    <location>
        <begin position="232"/>
        <end position="252"/>
    </location>
</feature>
<evidence type="ECO:0000256" key="1">
    <source>
        <dbReference type="SAM" id="Phobius"/>
    </source>
</evidence>
<dbReference type="EMBL" id="CP031148">
    <property type="protein sequence ID" value="AXG11787.1"/>
    <property type="molecule type" value="Genomic_DNA"/>
</dbReference>
<reference evidence="3 4" key="1">
    <citation type="submission" date="2018-07" db="EMBL/GenBank/DDBJ databases">
        <title>Genome sequences of Haloplanus sp. CBA1112.</title>
        <authorList>
            <person name="Kim Y.B."/>
            <person name="Roh S.W."/>
        </authorList>
    </citation>
    <scope>NUCLEOTIDE SEQUENCE [LARGE SCALE GENOMIC DNA]</scope>
    <source>
        <strain evidence="3 4">CBA1112</strain>
    </source>
</reference>
<keyword evidence="1" id="KW-1133">Transmembrane helix</keyword>
<evidence type="ECO:0000313" key="2">
    <source>
        <dbReference type="EMBL" id="AXG08080.1"/>
    </source>
</evidence>
<dbReference type="KEGG" id="haq:DU484_08240"/>
<evidence type="ECO:0000313" key="3">
    <source>
        <dbReference type="EMBL" id="AXG11787.1"/>
    </source>
</evidence>
<keyword evidence="5" id="KW-1185">Reference proteome</keyword>
<dbReference type="KEGG" id="haj:DU500_08280"/>
<accession>A0A345E7A8</accession>
<reference evidence="2 5" key="2">
    <citation type="submission" date="2018-07" db="EMBL/GenBank/DDBJ databases">
        <title>Genome sequences of Haloplanus sp. CBA1113.</title>
        <authorList>
            <person name="Kim Y.B."/>
            <person name="Roh S.W."/>
        </authorList>
    </citation>
    <scope>NUCLEOTIDE SEQUENCE [LARGE SCALE GENOMIC DNA]</scope>
    <source>
        <strain evidence="2 5">CBA1113</strain>
    </source>
</reference>
<feature type="transmembrane region" description="Helical" evidence="1">
    <location>
        <begin position="190"/>
        <end position="212"/>
    </location>
</feature>
<dbReference type="EMBL" id="CP031150">
    <property type="protein sequence ID" value="AXG08080.1"/>
    <property type="molecule type" value="Genomic_DNA"/>
</dbReference>
<protein>
    <recommendedName>
        <fullName evidence="6">Rhomboid family intramembrane serine protease</fullName>
    </recommendedName>
</protein>
<feature type="transmembrane region" description="Helical" evidence="1">
    <location>
        <begin position="99"/>
        <end position="119"/>
    </location>
</feature>
<dbReference type="AlphaFoldDB" id="A0A345EHW5"/>
<proteinExistence type="predicted"/>
<name>A0A345EHW5_9EURY</name>
<evidence type="ECO:0008006" key="6">
    <source>
        <dbReference type="Google" id="ProtNLM"/>
    </source>
</evidence>
<dbReference type="Proteomes" id="UP000252985">
    <property type="component" value="Chromosome"/>
</dbReference>
<keyword evidence="1" id="KW-0472">Membrane</keyword>
<dbReference type="OrthoDB" id="313547at2157"/>
<feature type="transmembrane region" description="Helical" evidence="1">
    <location>
        <begin position="159"/>
        <end position="178"/>
    </location>
</feature>
<feature type="transmembrane region" description="Helical" evidence="1">
    <location>
        <begin position="131"/>
        <end position="153"/>
    </location>
</feature>
<evidence type="ECO:0000313" key="5">
    <source>
        <dbReference type="Proteomes" id="UP000253273"/>
    </source>
</evidence>
<accession>A0A345EHW5</accession>
<dbReference type="Proteomes" id="UP000253273">
    <property type="component" value="Chromosome"/>
</dbReference>